<gene>
    <name evidence="2" type="ORF">C1SCF055_LOCUS5048</name>
</gene>
<sequence length="180" mass="19841">MENFYGRLLLLGLSACAVQCFTGHPWWPHDAGRGARGARSAWGGLTPQQRRTPGGGAQHLAEFLFETAQLTPCRYVVNGLAIVEATADLRAGRTEISVQRSPKGRSVLQMRSLDGSFQLKLDADAISTIELQDSEDTAPGLMRFVDAQGRRHLTLLMLGEDVDARFQIMLGRWTSKVMLK</sequence>
<evidence type="ECO:0000313" key="4">
    <source>
        <dbReference type="EMBL" id="CAL4764172.1"/>
    </source>
</evidence>
<evidence type="ECO:0000313" key="2">
    <source>
        <dbReference type="EMBL" id="CAI3976860.1"/>
    </source>
</evidence>
<evidence type="ECO:0000313" key="3">
    <source>
        <dbReference type="EMBL" id="CAL1130235.1"/>
    </source>
</evidence>
<protein>
    <submittedName>
        <fullName evidence="4">Voltage-dependent T-type calcium channel subunit alpha-1H</fullName>
    </submittedName>
</protein>
<dbReference type="EMBL" id="CAMXCT030000302">
    <property type="protein sequence ID" value="CAL4764172.1"/>
    <property type="molecule type" value="Genomic_DNA"/>
</dbReference>
<dbReference type="OrthoDB" id="418689at2759"/>
<feature type="chain" id="PRO_5043269696" evidence="1">
    <location>
        <begin position="21"/>
        <end position="180"/>
    </location>
</feature>
<dbReference type="EMBL" id="CAMXCT020000302">
    <property type="protein sequence ID" value="CAL1130235.1"/>
    <property type="molecule type" value="Genomic_DNA"/>
</dbReference>
<reference evidence="3" key="2">
    <citation type="submission" date="2024-04" db="EMBL/GenBank/DDBJ databases">
        <authorList>
            <person name="Chen Y."/>
            <person name="Shah S."/>
            <person name="Dougan E. K."/>
            <person name="Thang M."/>
            <person name="Chan C."/>
        </authorList>
    </citation>
    <scope>NUCLEOTIDE SEQUENCE [LARGE SCALE GENOMIC DNA]</scope>
</reference>
<keyword evidence="5" id="KW-1185">Reference proteome</keyword>
<proteinExistence type="predicted"/>
<feature type="signal peptide" evidence="1">
    <location>
        <begin position="1"/>
        <end position="20"/>
    </location>
</feature>
<dbReference type="AlphaFoldDB" id="A0A9P1BPP1"/>
<accession>A0A9P1BPP1</accession>
<evidence type="ECO:0000256" key="1">
    <source>
        <dbReference type="SAM" id="SignalP"/>
    </source>
</evidence>
<dbReference type="Proteomes" id="UP001152797">
    <property type="component" value="Unassembled WGS sequence"/>
</dbReference>
<reference evidence="2" key="1">
    <citation type="submission" date="2022-10" db="EMBL/GenBank/DDBJ databases">
        <authorList>
            <person name="Chen Y."/>
            <person name="Dougan E. K."/>
            <person name="Chan C."/>
            <person name="Rhodes N."/>
            <person name="Thang M."/>
        </authorList>
    </citation>
    <scope>NUCLEOTIDE SEQUENCE</scope>
</reference>
<keyword evidence="1" id="KW-0732">Signal</keyword>
<evidence type="ECO:0000313" key="5">
    <source>
        <dbReference type="Proteomes" id="UP001152797"/>
    </source>
</evidence>
<organism evidence="2">
    <name type="scientific">Cladocopium goreaui</name>
    <dbReference type="NCBI Taxonomy" id="2562237"/>
    <lineage>
        <taxon>Eukaryota</taxon>
        <taxon>Sar</taxon>
        <taxon>Alveolata</taxon>
        <taxon>Dinophyceae</taxon>
        <taxon>Suessiales</taxon>
        <taxon>Symbiodiniaceae</taxon>
        <taxon>Cladocopium</taxon>
    </lineage>
</organism>
<dbReference type="EMBL" id="CAMXCT010000302">
    <property type="protein sequence ID" value="CAI3976860.1"/>
    <property type="molecule type" value="Genomic_DNA"/>
</dbReference>
<name>A0A9P1BPP1_9DINO</name>
<comment type="caution">
    <text evidence="2">The sequence shown here is derived from an EMBL/GenBank/DDBJ whole genome shotgun (WGS) entry which is preliminary data.</text>
</comment>